<evidence type="ECO:0000256" key="12">
    <source>
        <dbReference type="ARBA" id="ARBA00023209"/>
    </source>
</evidence>
<keyword evidence="6" id="KW-0444">Lipid biosynthesis</keyword>
<dbReference type="GO" id="GO:0009570">
    <property type="term" value="C:chloroplast stroma"/>
    <property type="evidence" value="ECO:0007669"/>
    <property type="project" value="UniProtKB-SubCell"/>
</dbReference>
<keyword evidence="14" id="KW-0012">Acyltransferase</keyword>
<dbReference type="Pfam" id="PF01553">
    <property type="entry name" value="Acyltransferase"/>
    <property type="match status" value="1"/>
</dbReference>
<comment type="pathway">
    <text evidence="2">Phospholipid metabolism; CDP-diacylglycerol biosynthesis; CDP-diacylglycerol from sn-glycerol 3-phosphate: step 1/3.</text>
</comment>
<keyword evidence="8" id="KW-0934">Plastid</keyword>
<keyword evidence="9" id="KW-0808">Transferase</keyword>
<dbReference type="GO" id="GO:0004366">
    <property type="term" value="F:glycerol-3-phosphate O-acyltransferase activity"/>
    <property type="evidence" value="ECO:0007669"/>
    <property type="project" value="UniProtKB-EC"/>
</dbReference>
<name>A0AAD4S6L8_9MAGN</name>
<sequence>MLISSATLTPSAISVASLSRSSTSRVSNFANLEISSKISLRGFRARVSSKAVVKVKAMAELVEDKESIKNVQNIIRLKKSSSEIDDNVNVCHSLTFIDVRSEQELLSGIRKEQEAGRLPSNVAAGLEELYKNYRDAVLKSGHPNAHEIILSNMSVAFDRMLLEVEDPFAFSPYHKAIREPFDYYLFGQTYIRPLIDFRRSYVGNLSVFADMEDKLNQGHNVILISNHQSEADPAVISLLLETTNSYISENLTYVAGDRVLTDPLCRPFSMGRNLVCVYSKKHMNDNPELADMKRRSNTRSLKEMALLLRGGSQIIWIAPSGGRDRPDPSTGEWFPAPFDTSSVDNIRRLADHSGPPGHIYPLTLTCHDIMPPPLQVEKEIGEKRVISYHGVGLSVAPEMSFNQVAANHENPEEGKAAFSQALYNSVTEHYNTLKEAIHGKQGLISECWRPKACYNAQLCTWDIVLPGWTLYQEGEVLEFIISLAIVQIFARNRSAQKM</sequence>
<comment type="caution">
    <text evidence="17">The sequence shown here is derived from an EMBL/GenBank/DDBJ whole genome shotgun (WGS) entry which is preliminary data.</text>
</comment>
<dbReference type="EMBL" id="JAJJMB010013238">
    <property type="protein sequence ID" value="KAI3869747.1"/>
    <property type="molecule type" value="Genomic_DNA"/>
</dbReference>
<keyword evidence="11" id="KW-0443">Lipid metabolism</keyword>
<comment type="similarity">
    <text evidence="4">Belongs to the GPAT/DAPAT family.</text>
</comment>
<dbReference type="EC" id="2.3.1.15" evidence="5"/>
<dbReference type="Gene3D" id="1.10.1200.50">
    <property type="entry name" value="Glycerol-3-phosphate acyltransferase, alpha helical bundle, N-terminal"/>
    <property type="match status" value="1"/>
</dbReference>
<keyword evidence="12" id="KW-0594">Phospholipid biosynthesis</keyword>
<dbReference type="InterPro" id="IPR002123">
    <property type="entry name" value="Plipid/glycerol_acylTrfase"/>
</dbReference>
<evidence type="ECO:0000256" key="5">
    <source>
        <dbReference type="ARBA" id="ARBA00013113"/>
    </source>
</evidence>
<reference evidence="17" key="1">
    <citation type="submission" date="2022-04" db="EMBL/GenBank/DDBJ databases">
        <title>A functionally conserved STORR gene fusion in Papaver species that diverged 16.8 million years ago.</title>
        <authorList>
            <person name="Catania T."/>
        </authorList>
    </citation>
    <scope>NUCLEOTIDE SEQUENCE</scope>
    <source>
        <strain evidence="17">S-188037</strain>
    </source>
</reference>
<dbReference type="AlphaFoldDB" id="A0AAD4S6L8"/>
<evidence type="ECO:0000256" key="7">
    <source>
        <dbReference type="ARBA" id="ARBA00022528"/>
    </source>
</evidence>
<evidence type="ECO:0000256" key="3">
    <source>
        <dbReference type="ARBA" id="ARBA00005189"/>
    </source>
</evidence>
<evidence type="ECO:0000259" key="16">
    <source>
        <dbReference type="SMART" id="SM00563"/>
    </source>
</evidence>
<feature type="short sequence motif" description="HXXXXD motif" evidence="15">
    <location>
        <begin position="227"/>
        <end position="232"/>
    </location>
</feature>
<dbReference type="InterPro" id="IPR038114">
    <property type="entry name" value="GPAT_N_sf"/>
</dbReference>
<dbReference type="PIRSF" id="PIRSF000431">
    <property type="entry name" value="Glycerol-3-P_O-acyltransfrase"/>
    <property type="match status" value="1"/>
</dbReference>
<evidence type="ECO:0000256" key="13">
    <source>
        <dbReference type="ARBA" id="ARBA00023264"/>
    </source>
</evidence>
<dbReference type="Proteomes" id="UP001202328">
    <property type="component" value="Unassembled WGS sequence"/>
</dbReference>
<dbReference type="InterPro" id="IPR016222">
    <property type="entry name" value="G3P_O-acylTrfase_chlp"/>
</dbReference>
<protein>
    <recommendedName>
        <fullName evidence="5">glycerol-3-phosphate 1-O-acyltransferase</fullName>
        <ecNumber evidence="5">2.3.1.15</ecNumber>
    </recommendedName>
</protein>
<evidence type="ECO:0000256" key="1">
    <source>
        <dbReference type="ARBA" id="ARBA00004470"/>
    </source>
</evidence>
<evidence type="ECO:0000256" key="8">
    <source>
        <dbReference type="ARBA" id="ARBA00022640"/>
    </source>
</evidence>
<evidence type="ECO:0000256" key="10">
    <source>
        <dbReference type="ARBA" id="ARBA00022946"/>
    </source>
</evidence>
<organism evidence="17 18">
    <name type="scientific">Papaver atlanticum</name>
    <dbReference type="NCBI Taxonomy" id="357466"/>
    <lineage>
        <taxon>Eukaryota</taxon>
        <taxon>Viridiplantae</taxon>
        <taxon>Streptophyta</taxon>
        <taxon>Embryophyta</taxon>
        <taxon>Tracheophyta</taxon>
        <taxon>Spermatophyta</taxon>
        <taxon>Magnoliopsida</taxon>
        <taxon>Ranunculales</taxon>
        <taxon>Papaveraceae</taxon>
        <taxon>Papaveroideae</taxon>
        <taxon>Papaver</taxon>
    </lineage>
</organism>
<comment type="subcellular location">
    <subcellularLocation>
        <location evidence="1">Plastid</location>
        <location evidence="1">Chloroplast stroma</location>
    </subcellularLocation>
</comment>
<feature type="domain" description="Phospholipid/glycerol acyltransferase" evidence="16">
    <location>
        <begin position="221"/>
        <end position="367"/>
    </location>
</feature>
<evidence type="ECO:0000256" key="15">
    <source>
        <dbReference type="PIRSR" id="PIRSR000431-2"/>
    </source>
</evidence>
<accession>A0AAD4S6L8</accession>
<gene>
    <name evidence="17" type="ORF">MKW98_030928</name>
</gene>
<dbReference type="CDD" id="cd07985">
    <property type="entry name" value="LPLAT_GPAT"/>
    <property type="match status" value="1"/>
</dbReference>
<dbReference type="PANTHER" id="PTHR35695">
    <property type="entry name" value="GLYCEROL-3-PHOSPHATE ACYLTRANSFERASE, CHLOROPLASTIC"/>
    <property type="match status" value="1"/>
</dbReference>
<dbReference type="SUPFAM" id="SSF69593">
    <property type="entry name" value="Glycerol-3-phosphate (1)-acyltransferase"/>
    <property type="match status" value="1"/>
</dbReference>
<dbReference type="Pfam" id="PF14829">
    <property type="entry name" value="GPAT_N"/>
    <property type="match status" value="1"/>
</dbReference>
<evidence type="ECO:0000313" key="18">
    <source>
        <dbReference type="Proteomes" id="UP001202328"/>
    </source>
</evidence>
<proteinExistence type="inferred from homology"/>
<keyword evidence="13" id="KW-1208">Phospholipid metabolism</keyword>
<evidence type="ECO:0000256" key="14">
    <source>
        <dbReference type="ARBA" id="ARBA00023315"/>
    </source>
</evidence>
<keyword evidence="10" id="KW-0809">Transit peptide</keyword>
<evidence type="ECO:0000313" key="17">
    <source>
        <dbReference type="EMBL" id="KAI3869747.1"/>
    </source>
</evidence>
<keyword evidence="7" id="KW-0150">Chloroplast</keyword>
<evidence type="ECO:0000256" key="6">
    <source>
        <dbReference type="ARBA" id="ARBA00022516"/>
    </source>
</evidence>
<dbReference type="PANTHER" id="PTHR35695:SF1">
    <property type="entry name" value="GLYCEROL-3-PHOSPHATE ACYLTRANSFERASE, CHLOROPLASTIC"/>
    <property type="match status" value="1"/>
</dbReference>
<evidence type="ECO:0000256" key="4">
    <source>
        <dbReference type="ARBA" id="ARBA00007937"/>
    </source>
</evidence>
<evidence type="ECO:0000256" key="9">
    <source>
        <dbReference type="ARBA" id="ARBA00022679"/>
    </source>
</evidence>
<evidence type="ECO:0000256" key="11">
    <source>
        <dbReference type="ARBA" id="ARBA00023098"/>
    </source>
</evidence>
<dbReference type="SMART" id="SM00563">
    <property type="entry name" value="PlsC"/>
    <property type="match status" value="1"/>
</dbReference>
<comment type="pathway">
    <text evidence="3">Lipid metabolism.</text>
</comment>
<evidence type="ECO:0000256" key="2">
    <source>
        <dbReference type="ARBA" id="ARBA00004765"/>
    </source>
</evidence>
<keyword evidence="18" id="KW-1185">Reference proteome</keyword>
<dbReference type="GO" id="GO:0006655">
    <property type="term" value="P:phosphatidylglycerol biosynthetic process"/>
    <property type="evidence" value="ECO:0007669"/>
    <property type="project" value="TreeGrafter"/>
</dbReference>
<dbReference type="Gene3D" id="3.40.1130.10">
    <property type="entry name" value="Glycerol-3-phosphate (1)-acyltransferase"/>
    <property type="match status" value="1"/>
</dbReference>
<dbReference type="InterPro" id="IPR023083">
    <property type="entry name" value="G3P_O-acylTrfase_N"/>
</dbReference>